<reference evidence="5" key="1">
    <citation type="submission" date="2017-03" db="EMBL/GenBank/DDBJ databases">
        <title>Novel pathways for hydrocarbon cycling and metabolic interdependencies in hydrothermal sediment communities.</title>
        <authorList>
            <person name="Dombrowski N."/>
            <person name="Seitz K."/>
            <person name="Teske A."/>
            <person name="Baker B."/>
        </authorList>
    </citation>
    <scope>NUCLEOTIDE SEQUENCE [LARGE SCALE GENOMIC DNA]</scope>
</reference>
<organism evidence="4 5">
    <name type="scientific">candidate division CPR3 bacterium 4484_211</name>
    <dbReference type="NCBI Taxonomy" id="1968527"/>
    <lineage>
        <taxon>Bacteria</taxon>
        <taxon>Bacteria division CPR3</taxon>
    </lineage>
</organism>
<accession>A0A1W9NWW3</accession>
<dbReference type="Gene3D" id="3.30.2290.10">
    <property type="entry name" value="PmbA/TldD superfamily"/>
    <property type="match status" value="1"/>
</dbReference>
<dbReference type="EMBL" id="MZGJ01000031">
    <property type="protein sequence ID" value="OQX50532.1"/>
    <property type="molecule type" value="Genomic_DNA"/>
</dbReference>
<evidence type="ECO:0000313" key="5">
    <source>
        <dbReference type="Proteomes" id="UP000192520"/>
    </source>
</evidence>
<dbReference type="AlphaFoldDB" id="A0A1W9NWW3"/>
<evidence type="ECO:0000259" key="2">
    <source>
        <dbReference type="Pfam" id="PF01523"/>
    </source>
</evidence>
<name>A0A1W9NWW3_UNCC3</name>
<sequence>MKKDYSLAQNLLKEAISRSEAAEVVFSSGQTRGVSFEHSKLKIVGAKYSVQVGLRLIKNGRIGVAATNNLDRTGDLVSKALAVSEFGPAALFEFPALTKYQEVKVFDPAVEKISEEKFVNLGQRIVDDFYKFNPNALVYVSFGWGEGRSALLNSSGLEVEDMASNLDFSVWGELVEEGDILWVGEGKTSCREDIDYDFCLERVKRKFLQAKERVEIKTGYYPVVFTPRTFGDILSYIFTALNGKMVVKGSSRLQNKLNQEVFDKRLTIVDDGLLNWKTGSGKIDDEGVAVKKLILIEKGIVRNFYYDLQSAAQAGVKSTGHGVRGSAAALGSPGLHNVLISGGKQTYASILGDINEGILVEDFLGAGLNNPFNGDFSMNLSLGYKIEKGKVVGRVKDTMIAGNAFELLAHGIRAISKEREWVGGSFLSPYVVLEPVSVVSK</sequence>
<feature type="domain" description="Metalloprotease TldD/E N-terminal" evidence="2">
    <location>
        <begin position="22"/>
        <end position="80"/>
    </location>
</feature>
<evidence type="ECO:0000259" key="3">
    <source>
        <dbReference type="Pfam" id="PF19289"/>
    </source>
</evidence>
<dbReference type="InterPro" id="IPR035068">
    <property type="entry name" value="TldD/PmbA_N"/>
</dbReference>
<proteinExistence type="inferred from homology"/>
<dbReference type="InterPro" id="IPR036059">
    <property type="entry name" value="TldD/PmbA_sf"/>
</dbReference>
<dbReference type="InterPro" id="IPR045569">
    <property type="entry name" value="Metalloprtase-TldD/E_C"/>
</dbReference>
<evidence type="ECO:0008006" key="6">
    <source>
        <dbReference type="Google" id="ProtNLM"/>
    </source>
</evidence>
<dbReference type="GO" id="GO:0008237">
    <property type="term" value="F:metallopeptidase activity"/>
    <property type="evidence" value="ECO:0007669"/>
    <property type="project" value="InterPro"/>
</dbReference>
<dbReference type="SUPFAM" id="SSF111283">
    <property type="entry name" value="Putative modulator of DNA gyrase, PmbA/TldD"/>
    <property type="match status" value="1"/>
</dbReference>
<evidence type="ECO:0000313" key="4">
    <source>
        <dbReference type="EMBL" id="OQX50532.1"/>
    </source>
</evidence>
<evidence type="ECO:0000256" key="1">
    <source>
        <dbReference type="ARBA" id="ARBA00005836"/>
    </source>
</evidence>
<comment type="caution">
    <text evidence="4">The sequence shown here is derived from an EMBL/GenBank/DDBJ whole genome shotgun (WGS) entry which is preliminary data.</text>
</comment>
<dbReference type="Pfam" id="PF19289">
    <property type="entry name" value="PmbA_TldD_3rd"/>
    <property type="match status" value="1"/>
</dbReference>
<comment type="similarity">
    <text evidence="1">Belongs to the peptidase U62 family.</text>
</comment>
<dbReference type="Pfam" id="PF01523">
    <property type="entry name" value="PmbA_TldD_1st"/>
    <property type="match status" value="1"/>
</dbReference>
<feature type="domain" description="Metalloprotease TldD/E C-terminal" evidence="3">
    <location>
        <begin position="218"/>
        <end position="438"/>
    </location>
</feature>
<dbReference type="InterPro" id="IPR002510">
    <property type="entry name" value="Metalloprtase-TldD/E_N"/>
</dbReference>
<dbReference type="PANTHER" id="PTHR43421">
    <property type="entry name" value="METALLOPROTEASE PMBA"/>
    <property type="match status" value="1"/>
</dbReference>
<dbReference type="GO" id="GO:0006508">
    <property type="term" value="P:proteolysis"/>
    <property type="evidence" value="ECO:0007669"/>
    <property type="project" value="InterPro"/>
</dbReference>
<dbReference type="STRING" id="1968527.B5M47_03735"/>
<dbReference type="Proteomes" id="UP000192520">
    <property type="component" value="Unassembled WGS sequence"/>
</dbReference>
<gene>
    <name evidence="4" type="ORF">B5M47_03735</name>
</gene>
<dbReference type="InterPro" id="IPR047657">
    <property type="entry name" value="PmbA"/>
</dbReference>
<protein>
    <recommendedName>
        <fullName evidence="6">TldD/PmbA family protein</fullName>
    </recommendedName>
</protein>
<dbReference type="GO" id="GO:0005829">
    <property type="term" value="C:cytosol"/>
    <property type="evidence" value="ECO:0007669"/>
    <property type="project" value="TreeGrafter"/>
</dbReference>
<dbReference type="PANTHER" id="PTHR43421:SF1">
    <property type="entry name" value="METALLOPROTEASE PMBA"/>
    <property type="match status" value="1"/>
</dbReference>